<dbReference type="SUPFAM" id="SSF50129">
    <property type="entry name" value="GroES-like"/>
    <property type="match status" value="1"/>
</dbReference>
<evidence type="ECO:0000259" key="1">
    <source>
        <dbReference type="SMART" id="SM00829"/>
    </source>
</evidence>
<sequence length="319" mass="33215">MRAIQINEAGGQPVLTDIPAPATVDADQVLINVKAVALSNLAKRVAQGQHYSSDAHYPKTVGLDGVGELADGTPVYFDQPVDGGTLAEQVVVPLERVLELPNGLDLKQAAALANPGMSSVAALVYRAHVKPGETVLINGATGVAGTLAVNIARLLGAGKVIVTGRRGAALAQTGADVMIASEGLDLEQTEDRAAYAQSIGAVASSVDVVLDYLYGASAEILLDVLAKKTAGSHTVRFVQIGSMAGTTIQLPASVLRASKIELMGSGLQSVDAEDLQDAIEHVYQLAQRYDLTVPVQTFDVAQINQAWDAGNNPRTVITF</sequence>
<dbReference type="InterPro" id="IPR051397">
    <property type="entry name" value="Zn-ADH-like_protein"/>
</dbReference>
<gene>
    <name evidence="2" type="ORF">IV67_GL001750</name>
</gene>
<evidence type="ECO:0000313" key="3">
    <source>
        <dbReference type="Proteomes" id="UP000051673"/>
    </source>
</evidence>
<dbReference type="InterPro" id="IPR020843">
    <property type="entry name" value="ER"/>
</dbReference>
<accession>A0A0R2JJH9</accession>
<dbReference type="RefSeq" id="WP_057786975.1">
    <property type="nucleotide sequence ID" value="NZ_JQCD01000021.1"/>
</dbReference>
<dbReference type="SMART" id="SM00829">
    <property type="entry name" value="PKS_ER"/>
    <property type="match status" value="1"/>
</dbReference>
<dbReference type="AlphaFoldDB" id="A0A0R2JJH9"/>
<dbReference type="Gene3D" id="3.40.50.720">
    <property type="entry name" value="NAD(P)-binding Rossmann-like Domain"/>
    <property type="match status" value="1"/>
</dbReference>
<dbReference type="EMBL" id="JQCD01000021">
    <property type="protein sequence ID" value="KRN77392.1"/>
    <property type="molecule type" value="Genomic_DNA"/>
</dbReference>
<proteinExistence type="predicted"/>
<dbReference type="PANTHER" id="PTHR43677:SF11">
    <property type="entry name" value="ZINC-CONTAINING ALCOHOL DEHYDROGENASE"/>
    <property type="match status" value="1"/>
</dbReference>
<dbReference type="GO" id="GO:0016491">
    <property type="term" value="F:oxidoreductase activity"/>
    <property type="evidence" value="ECO:0007669"/>
    <property type="project" value="InterPro"/>
</dbReference>
<dbReference type="PATRIC" id="fig|1620.3.peg.1786"/>
<dbReference type="STRING" id="1620.IV67_GL001750"/>
<dbReference type="PANTHER" id="PTHR43677">
    <property type="entry name" value="SHORT-CHAIN DEHYDROGENASE/REDUCTASE"/>
    <property type="match status" value="1"/>
</dbReference>
<dbReference type="Proteomes" id="UP000051673">
    <property type="component" value="Unassembled WGS sequence"/>
</dbReference>
<dbReference type="InterPro" id="IPR011032">
    <property type="entry name" value="GroES-like_sf"/>
</dbReference>
<name>A0A0R2JJH9_9LACO</name>
<dbReference type="OrthoDB" id="9787435at2"/>
<dbReference type="SUPFAM" id="SSF51735">
    <property type="entry name" value="NAD(P)-binding Rossmann-fold domains"/>
    <property type="match status" value="1"/>
</dbReference>
<keyword evidence="3" id="KW-1185">Reference proteome</keyword>
<organism evidence="2 3">
    <name type="scientific">Weissella minor</name>
    <dbReference type="NCBI Taxonomy" id="1620"/>
    <lineage>
        <taxon>Bacteria</taxon>
        <taxon>Bacillati</taxon>
        <taxon>Bacillota</taxon>
        <taxon>Bacilli</taxon>
        <taxon>Lactobacillales</taxon>
        <taxon>Lactobacillaceae</taxon>
        <taxon>Weissella</taxon>
    </lineage>
</organism>
<dbReference type="Gene3D" id="3.90.180.10">
    <property type="entry name" value="Medium-chain alcohol dehydrogenases, catalytic domain"/>
    <property type="match status" value="1"/>
</dbReference>
<feature type="domain" description="Enoyl reductase (ER)" evidence="1">
    <location>
        <begin position="10"/>
        <end position="317"/>
    </location>
</feature>
<evidence type="ECO:0000313" key="2">
    <source>
        <dbReference type="EMBL" id="KRN77392.1"/>
    </source>
</evidence>
<reference evidence="2 3" key="1">
    <citation type="journal article" date="2015" name="Genome Announc.">
        <title>Expanding the biotechnology potential of lactobacilli through comparative genomics of 213 strains and associated genera.</title>
        <authorList>
            <person name="Sun Z."/>
            <person name="Harris H.M."/>
            <person name="McCann A."/>
            <person name="Guo C."/>
            <person name="Argimon S."/>
            <person name="Zhang W."/>
            <person name="Yang X."/>
            <person name="Jeffery I.B."/>
            <person name="Cooney J.C."/>
            <person name="Kagawa T.F."/>
            <person name="Liu W."/>
            <person name="Song Y."/>
            <person name="Salvetti E."/>
            <person name="Wrobel A."/>
            <person name="Rasinkangas P."/>
            <person name="Parkhill J."/>
            <person name="Rea M.C."/>
            <person name="O'Sullivan O."/>
            <person name="Ritari J."/>
            <person name="Douillard F.P."/>
            <person name="Paul Ross R."/>
            <person name="Yang R."/>
            <person name="Briner A.E."/>
            <person name="Felis G.E."/>
            <person name="de Vos W.M."/>
            <person name="Barrangou R."/>
            <person name="Klaenhammer T.R."/>
            <person name="Caufield P.W."/>
            <person name="Cui Y."/>
            <person name="Zhang H."/>
            <person name="O'Toole P.W."/>
        </authorList>
    </citation>
    <scope>NUCLEOTIDE SEQUENCE [LARGE SCALE GENOMIC DNA]</scope>
    <source>
        <strain evidence="2 3">DSM 20014</strain>
    </source>
</reference>
<dbReference type="InterPro" id="IPR036291">
    <property type="entry name" value="NAD(P)-bd_dom_sf"/>
</dbReference>
<protein>
    <submittedName>
        <fullName evidence="2">Alcohol dehydrogenase zinc-binding domain-containing protein</fullName>
    </submittedName>
</protein>
<comment type="caution">
    <text evidence="2">The sequence shown here is derived from an EMBL/GenBank/DDBJ whole genome shotgun (WGS) entry which is preliminary data.</text>
</comment>